<reference evidence="3" key="1">
    <citation type="submission" date="2020-01" db="EMBL/GenBank/DDBJ databases">
        <title>Development of genomics and gene disruption for Polysphondylium violaceum indicates a role for the polyketide synthase stlB in stalk morphogenesis.</title>
        <authorList>
            <person name="Narita B."/>
            <person name="Kawabe Y."/>
            <person name="Kin K."/>
            <person name="Saito T."/>
            <person name="Gibbs R."/>
            <person name="Kuspa A."/>
            <person name="Muzny D."/>
            <person name="Queller D."/>
            <person name="Richards S."/>
            <person name="Strassman J."/>
            <person name="Sucgang R."/>
            <person name="Worley K."/>
            <person name="Schaap P."/>
        </authorList>
    </citation>
    <scope>NUCLEOTIDE SEQUENCE</scope>
    <source>
        <strain evidence="3">QSvi11</strain>
    </source>
</reference>
<evidence type="ECO:0000313" key="4">
    <source>
        <dbReference type="Proteomes" id="UP000695562"/>
    </source>
</evidence>
<dbReference type="Gene3D" id="3.10.129.10">
    <property type="entry name" value="Hotdog Thioesterase"/>
    <property type="match status" value="1"/>
</dbReference>
<name>A0A8J4PP70_9MYCE</name>
<dbReference type="NCBIfam" id="TIGR00369">
    <property type="entry name" value="unchar_dom_1"/>
    <property type="match status" value="1"/>
</dbReference>
<dbReference type="InterPro" id="IPR029069">
    <property type="entry name" value="HotDog_dom_sf"/>
</dbReference>
<dbReference type="AlphaFoldDB" id="A0A8J4PP70"/>
<dbReference type="EMBL" id="AJWJ01000355">
    <property type="protein sequence ID" value="KAF2071637.1"/>
    <property type="molecule type" value="Genomic_DNA"/>
</dbReference>
<evidence type="ECO:0000256" key="1">
    <source>
        <dbReference type="ARBA" id="ARBA00022801"/>
    </source>
</evidence>
<sequence length="831" mass="96383">MIRNLTNNILRSVCKNSNTTTKLYQNSGSRALFSTTPFSSTSKRLYTTNSNNSLGDILESPLVYDMKSFMKYRSEKGLVLTNDQWLEILKKRAGAGLPNYVNFEVLNVTDKGVLAQMKVHKHHMAVNGYIHAASIIALADTSTGFGAFTKLPLGALGFTTIELKSNFIGTAVEGALLECNAELVHAGKSTQVWDATIKDLDLFKLCFTKYKQYYSPQYPPLLRYALEYNNPIVSQYLIQLGYFINNPLLKTGVNNIESEYIEYCCEYNLFDLLKIFGELNLKNDKQLYYLNQAAIRKSFVNGNIEVIDYLFNNFLFKDRFYPNASGVVLEYLSDFDILSFSYVNNHTLFLYIYELVFSFKRINHQNILQIVDQLIPAKDRQDKLKTFQYLYNNHSFSKIEILKFFDQSFKCGSLEIYQFLQTNQKELYIEFNKRSFDICTIKGSFQSKDKLKELIKNGHSLSLKCLFKSMKQKYPFEIFAFIFKKIENSSIITSLSKLITKSFYNERNDILLFLYGQGFQIKDNDLNQGVPFYLLGSSDQKLPILKTMIEVFKCNILFFETTLKSAANSGSIKLLTYLYPIISKNVLNHGGKFKFRDVNISPNFHREVVTFLIDNQYPFDKEDLERSVNYIESFQLLFQHLISTENLNPTKLLMNPKIFDLSHPKFIKWLKKQEFLDLSQLSQIINFSLVLEKSITNLSSVKYLLSNFKFSQLSSQVGRCQNIHTIKYLIENQDKFLKPISWDSIFHHSLYDGCLDILDFIYKNAKCSINPEDIKWAIQRKANQTVDFIISHSSEIVKKINISNEYVDPNFFNLFLKEKHGFSTHILLNKK</sequence>
<dbReference type="InterPro" id="IPR036770">
    <property type="entry name" value="Ankyrin_rpt-contain_sf"/>
</dbReference>
<dbReference type="GO" id="GO:0005829">
    <property type="term" value="C:cytosol"/>
    <property type="evidence" value="ECO:0007669"/>
    <property type="project" value="TreeGrafter"/>
</dbReference>
<dbReference type="InterPro" id="IPR006683">
    <property type="entry name" value="Thioestr_dom"/>
</dbReference>
<organism evidence="3 4">
    <name type="scientific">Polysphondylium violaceum</name>
    <dbReference type="NCBI Taxonomy" id="133409"/>
    <lineage>
        <taxon>Eukaryota</taxon>
        <taxon>Amoebozoa</taxon>
        <taxon>Evosea</taxon>
        <taxon>Eumycetozoa</taxon>
        <taxon>Dictyostelia</taxon>
        <taxon>Dictyosteliales</taxon>
        <taxon>Dictyosteliaceae</taxon>
        <taxon>Polysphondylium</taxon>
    </lineage>
</organism>
<keyword evidence="4" id="KW-1185">Reference proteome</keyword>
<accession>A0A8J4PP70</accession>
<evidence type="ECO:0000259" key="2">
    <source>
        <dbReference type="Pfam" id="PF03061"/>
    </source>
</evidence>
<feature type="domain" description="Thioesterase" evidence="2">
    <location>
        <begin position="127"/>
        <end position="201"/>
    </location>
</feature>
<dbReference type="InterPro" id="IPR003736">
    <property type="entry name" value="PAAI_dom"/>
</dbReference>
<dbReference type="PANTHER" id="PTHR43240:SF8">
    <property type="entry name" value="PHENYLACETIC ACID DEGRADATION-RELATED PROTEIN"/>
    <property type="match status" value="1"/>
</dbReference>
<gene>
    <name evidence="3" type="ORF">CYY_007045</name>
</gene>
<dbReference type="OrthoDB" id="46529at2759"/>
<dbReference type="SUPFAM" id="SSF54637">
    <property type="entry name" value="Thioesterase/thiol ester dehydrase-isomerase"/>
    <property type="match status" value="1"/>
</dbReference>
<dbReference type="PANTHER" id="PTHR43240">
    <property type="entry name" value="1,4-DIHYDROXY-2-NAPHTHOYL-COA THIOESTERASE 1"/>
    <property type="match status" value="1"/>
</dbReference>
<dbReference type="Pfam" id="PF03061">
    <property type="entry name" value="4HBT"/>
    <property type="match status" value="1"/>
</dbReference>
<keyword evidence="1" id="KW-0378">Hydrolase</keyword>
<proteinExistence type="predicted"/>
<dbReference type="CDD" id="cd03443">
    <property type="entry name" value="PaaI_thioesterase"/>
    <property type="match status" value="1"/>
</dbReference>
<dbReference type="GO" id="GO:0061522">
    <property type="term" value="F:1,4-dihydroxy-2-naphthoyl-CoA thioesterase activity"/>
    <property type="evidence" value="ECO:0007669"/>
    <property type="project" value="TreeGrafter"/>
</dbReference>
<dbReference type="SUPFAM" id="SSF48403">
    <property type="entry name" value="Ankyrin repeat"/>
    <property type="match status" value="1"/>
</dbReference>
<dbReference type="Proteomes" id="UP000695562">
    <property type="component" value="Unassembled WGS sequence"/>
</dbReference>
<evidence type="ECO:0000313" key="3">
    <source>
        <dbReference type="EMBL" id="KAF2071637.1"/>
    </source>
</evidence>
<comment type="caution">
    <text evidence="3">The sequence shown here is derived from an EMBL/GenBank/DDBJ whole genome shotgun (WGS) entry which is preliminary data.</text>
</comment>
<protein>
    <recommendedName>
        <fullName evidence="2">Thioesterase domain-containing protein</fullName>
    </recommendedName>
</protein>